<keyword evidence="2" id="KW-1185">Reference proteome</keyword>
<dbReference type="EMBL" id="JACBNQ010000009">
    <property type="protein sequence ID" value="NYB74404.1"/>
    <property type="molecule type" value="Genomic_DNA"/>
</dbReference>
<dbReference type="InterPro" id="IPR020256">
    <property type="entry name" value="Spore_coat_CotJA"/>
</dbReference>
<dbReference type="Proteomes" id="UP000611629">
    <property type="component" value="Unassembled WGS sequence"/>
</dbReference>
<dbReference type="Pfam" id="PF11007">
    <property type="entry name" value="CotJA"/>
    <property type="match status" value="1"/>
</dbReference>
<proteinExistence type="predicted"/>
<accession>A0A974BJM4</accession>
<evidence type="ECO:0000313" key="1">
    <source>
        <dbReference type="EMBL" id="NYB74404.1"/>
    </source>
</evidence>
<sequence>MINNRRLDEMYYSNPEACIPQELVIENVRLAAAYVPYQFMCEVFSPIESLAAGTAFPELFSPYNRKDNENRPCRLSEC</sequence>
<name>A0A974BJM4_SEDHY</name>
<dbReference type="RefSeq" id="WP_179238098.1">
    <property type="nucleotide sequence ID" value="NZ_JACBNQ010000009.1"/>
</dbReference>
<comment type="caution">
    <text evidence="1">The sequence shown here is derived from an EMBL/GenBank/DDBJ whole genome shotgun (WGS) entry which is preliminary data.</text>
</comment>
<protein>
    <submittedName>
        <fullName evidence="1">Spore coat associated protein CotJA</fullName>
    </submittedName>
</protein>
<gene>
    <name evidence="1" type="ORF">HZF24_09685</name>
</gene>
<reference evidence="1" key="1">
    <citation type="submission" date="2020-07" db="EMBL/GenBank/DDBJ databases">
        <title>Genomic analysis of a strain of Sedimentibacter Hydroxybenzoicus DSM7310.</title>
        <authorList>
            <person name="Ma S."/>
        </authorList>
    </citation>
    <scope>NUCLEOTIDE SEQUENCE</scope>
    <source>
        <strain evidence="1">DSM 7310</strain>
    </source>
</reference>
<organism evidence="1 2">
    <name type="scientific">Sedimentibacter hydroxybenzoicus DSM 7310</name>
    <dbReference type="NCBI Taxonomy" id="1123245"/>
    <lineage>
        <taxon>Bacteria</taxon>
        <taxon>Bacillati</taxon>
        <taxon>Bacillota</taxon>
        <taxon>Tissierellia</taxon>
        <taxon>Sedimentibacter</taxon>
    </lineage>
</organism>
<dbReference type="AlphaFoldDB" id="A0A974BJM4"/>
<evidence type="ECO:0000313" key="2">
    <source>
        <dbReference type="Proteomes" id="UP000611629"/>
    </source>
</evidence>